<organism evidence="1 2">
    <name type="scientific">Aeribacillus composti</name>
    <dbReference type="NCBI Taxonomy" id="1868734"/>
    <lineage>
        <taxon>Bacteria</taxon>
        <taxon>Bacillati</taxon>
        <taxon>Bacillota</taxon>
        <taxon>Bacilli</taxon>
        <taxon>Bacillales</taxon>
        <taxon>Bacillaceae</taxon>
        <taxon>Aeribacillus</taxon>
    </lineage>
</organism>
<proteinExistence type="predicted"/>
<gene>
    <name evidence="1" type="ORF">RI196_08770</name>
</gene>
<reference evidence="1 2" key="1">
    <citation type="submission" date="2023-09" db="EMBL/GenBank/DDBJ databases">
        <title>Different Types of Thermotolerant Ring-Cleaving Dioxygenases derived from Aeribacillus composti HB-1 applied for multiple aromatic hydrocarbons removal.</title>
        <authorList>
            <person name="Cao L."/>
            <person name="Li M."/>
            <person name="Ma T."/>
        </authorList>
    </citation>
    <scope>NUCLEOTIDE SEQUENCE [LARGE SCALE GENOMIC DNA]</scope>
    <source>
        <strain evidence="1 2">HB-1</strain>
    </source>
</reference>
<keyword evidence="2" id="KW-1185">Reference proteome</keyword>
<dbReference type="RefSeq" id="WP_277986809.1">
    <property type="nucleotide sequence ID" value="NZ_CP134501.1"/>
</dbReference>
<dbReference type="EMBL" id="CP134501">
    <property type="protein sequence ID" value="WNF34721.1"/>
    <property type="molecule type" value="Genomic_DNA"/>
</dbReference>
<protein>
    <recommendedName>
        <fullName evidence="3">Transposase</fullName>
    </recommendedName>
</protein>
<evidence type="ECO:0000313" key="1">
    <source>
        <dbReference type="EMBL" id="WNF34721.1"/>
    </source>
</evidence>
<dbReference type="Proteomes" id="UP001303701">
    <property type="component" value="Chromosome"/>
</dbReference>
<dbReference type="GeneID" id="301126060"/>
<evidence type="ECO:0000313" key="2">
    <source>
        <dbReference type="Proteomes" id="UP001303701"/>
    </source>
</evidence>
<evidence type="ECO:0008006" key="3">
    <source>
        <dbReference type="Google" id="ProtNLM"/>
    </source>
</evidence>
<name>A0ABY9WEW9_9BACI</name>
<sequence length="42" mass="4534">MKVAQLLRAGGDAVFDAARHFNIIDAATARTFKNNSKKSEIG</sequence>
<accession>A0ABY9WEW9</accession>